<keyword evidence="3" id="KW-1185">Reference proteome</keyword>
<name>A0ABR4PJN4_9HELO</name>
<proteinExistence type="predicted"/>
<dbReference type="Proteomes" id="UP001629113">
    <property type="component" value="Unassembled WGS sequence"/>
</dbReference>
<comment type="caution">
    <text evidence="2">The sequence shown here is derived from an EMBL/GenBank/DDBJ whole genome shotgun (WGS) entry which is preliminary data.</text>
</comment>
<feature type="region of interest" description="Disordered" evidence="1">
    <location>
        <begin position="116"/>
        <end position="151"/>
    </location>
</feature>
<protein>
    <submittedName>
        <fullName evidence="2">Uncharacterized protein</fullName>
    </submittedName>
</protein>
<dbReference type="EMBL" id="JBFCZG010000004">
    <property type="protein sequence ID" value="KAL3423540.1"/>
    <property type="molecule type" value="Genomic_DNA"/>
</dbReference>
<organism evidence="2 3">
    <name type="scientific">Phlyctema vagabunda</name>
    <dbReference type="NCBI Taxonomy" id="108571"/>
    <lineage>
        <taxon>Eukaryota</taxon>
        <taxon>Fungi</taxon>
        <taxon>Dikarya</taxon>
        <taxon>Ascomycota</taxon>
        <taxon>Pezizomycotina</taxon>
        <taxon>Leotiomycetes</taxon>
        <taxon>Helotiales</taxon>
        <taxon>Dermateaceae</taxon>
        <taxon>Phlyctema</taxon>
    </lineage>
</organism>
<sequence>MTSSKAKHSAEFQAKLDEMRRPIVALAQLTTGQVSPDFPRTKLAFYILTSAQLDGLARFYHQDEQSLWTFAYPRLTRWSRGGVPLSLDEKRVEMAHFVGLGSRIRTMSEEEIWEQVRKIKPPKEKEEKEKEKEGEEKEGEEKEEKGEESGE</sequence>
<gene>
    <name evidence="2" type="ORF">PVAG01_05287</name>
</gene>
<accession>A0ABR4PJN4</accession>
<evidence type="ECO:0000313" key="2">
    <source>
        <dbReference type="EMBL" id="KAL3423540.1"/>
    </source>
</evidence>
<evidence type="ECO:0000313" key="3">
    <source>
        <dbReference type="Proteomes" id="UP001629113"/>
    </source>
</evidence>
<reference evidence="2 3" key="1">
    <citation type="submission" date="2024-06" db="EMBL/GenBank/DDBJ databases">
        <title>Complete genome of Phlyctema vagabunda strain 19-DSS-EL-015.</title>
        <authorList>
            <person name="Fiorenzani C."/>
        </authorList>
    </citation>
    <scope>NUCLEOTIDE SEQUENCE [LARGE SCALE GENOMIC DNA]</scope>
    <source>
        <strain evidence="2 3">19-DSS-EL-015</strain>
    </source>
</reference>
<evidence type="ECO:0000256" key="1">
    <source>
        <dbReference type="SAM" id="MobiDB-lite"/>
    </source>
</evidence>